<evidence type="ECO:0000256" key="3">
    <source>
        <dbReference type="ARBA" id="ARBA00022741"/>
    </source>
</evidence>
<evidence type="ECO:0000313" key="14">
    <source>
        <dbReference type="Proteomes" id="UP000663836"/>
    </source>
</evidence>
<feature type="compositionally biased region" description="Polar residues" evidence="10">
    <location>
        <begin position="488"/>
        <end position="497"/>
    </location>
</feature>
<keyword evidence="6" id="KW-0067">ATP-binding</keyword>
<reference evidence="13" key="1">
    <citation type="submission" date="2021-02" db="EMBL/GenBank/DDBJ databases">
        <authorList>
            <person name="Nowell W R."/>
        </authorList>
    </citation>
    <scope>NUCLEOTIDE SEQUENCE</scope>
</reference>
<dbReference type="Pfam" id="PF21010">
    <property type="entry name" value="HA2_C"/>
    <property type="match status" value="1"/>
</dbReference>
<dbReference type="SUPFAM" id="SSF52540">
    <property type="entry name" value="P-loop containing nucleoside triphosphate hydrolases"/>
    <property type="match status" value="1"/>
</dbReference>
<proteinExistence type="inferred from homology"/>
<comment type="catalytic activity">
    <reaction evidence="9">
        <text>ATP + H2O = ADP + phosphate + H(+)</text>
        <dbReference type="Rhea" id="RHEA:13065"/>
        <dbReference type="ChEBI" id="CHEBI:15377"/>
        <dbReference type="ChEBI" id="CHEBI:15378"/>
        <dbReference type="ChEBI" id="CHEBI:30616"/>
        <dbReference type="ChEBI" id="CHEBI:43474"/>
        <dbReference type="ChEBI" id="CHEBI:456216"/>
        <dbReference type="EC" id="3.6.4.13"/>
    </reaction>
</comment>
<evidence type="ECO:0000313" key="13">
    <source>
        <dbReference type="EMBL" id="CAF4021713.1"/>
    </source>
</evidence>
<dbReference type="EC" id="3.6.4.13" evidence="1"/>
<dbReference type="FunFam" id="3.40.50.300:FF:000007">
    <property type="entry name" value="Pre-mRNA-splicing factor ATP-dependent RNA helicase"/>
    <property type="match status" value="1"/>
</dbReference>
<dbReference type="EMBL" id="CAJOBD010005161">
    <property type="protein sequence ID" value="CAF4021713.1"/>
    <property type="molecule type" value="Genomic_DNA"/>
</dbReference>
<dbReference type="GO" id="GO:0016787">
    <property type="term" value="F:hydrolase activity"/>
    <property type="evidence" value="ECO:0007669"/>
    <property type="project" value="UniProtKB-KW"/>
</dbReference>
<dbReference type="InterPro" id="IPR048333">
    <property type="entry name" value="HA2_WH"/>
</dbReference>
<evidence type="ECO:0000259" key="11">
    <source>
        <dbReference type="PROSITE" id="PS51192"/>
    </source>
</evidence>
<dbReference type="Gene3D" id="1.20.120.1080">
    <property type="match status" value="1"/>
</dbReference>
<dbReference type="Pfam" id="PF07717">
    <property type="entry name" value="OB_NTP_bind"/>
    <property type="match status" value="1"/>
</dbReference>
<dbReference type="GO" id="GO:0005524">
    <property type="term" value="F:ATP binding"/>
    <property type="evidence" value="ECO:0007669"/>
    <property type="project" value="UniProtKB-KW"/>
</dbReference>
<feature type="region of interest" description="Disordered" evidence="10">
    <location>
        <begin position="475"/>
        <end position="543"/>
    </location>
</feature>
<name>A0A819Q0Q6_9BILA</name>
<gene>
    <name evidence="13" type="ORF">JBS370_LOCUS27447</name>
</gene>
<dbReference type="Pfam" id="PF00271">
    <property type="entry name" value="Helicase_C"/>
    <property type="match status" value="1"/>
</dbReference>
<evidence type="ECO:0000256" key="4">
    <source>
        <dbReference type="ARBA" id="ARBA00022801"/>
    </source>
</evidence>
<protein>
    <recommendedName>
        <fullName evidence="1">RNA helicase</fullName>
        <ecNumber evidence="1">3.6.4.13</ecNumber>
    </recommendedName>
</protein>
<evidence type="ECO:0000256" key="1">
    <source>
        <dbReference type="ARBA" id="ARBA00012552"/>
    </source>
</evidence>
<evidence type="ECO:0000256" key="9">
    <source>
        <dbReference type="ARBA" id="ARBA00047984"/>
    </source>
</evidence>
<dbReference type="SMART" id="SM00847">
    <property type="entry name" value="HA2"/>
    <property type="match status" value="1"/>
</dbReference>
<dbReference type="Gene3D" id="3.40.50.300">
    <property type="entry name" value="P-loop containing nucleotide triphosphate hydrolases"/>
    <property type="match status" value="2"/>
</dbReference>
<dbReference type="FunFam" id="3.40.50.300:FF:000615">
    <property type="entry name" value="pre-mRNA-splicing factor ATP-dependent RNA helicase DEAH7"/>
    <property type="match status" value="1"/>
</dbReference>
<dbReference type="FunFam" id="1.20.120.1080:FF:000001">
    <property type="entry name" value="Pre-mRNA-splicing factor ATP-dependent RNA helicase"/>
    <property type="match status" value="1"/>
</dbReference>
<feature type="compositionally biased region" description="Basic and acidic residues" evidence="10">
    <location>
        <begin position="475"/>
        <end position="487"/>
    </location>
</feature>
<dbReference type="Proteomes" id="UP000663836">
    <property type="component" value="Unassembled WGS sequence"/>
</dbReference>
<dbReference type="SUPFAM" id="SSF52954">
    <property type="entry name" value="Class II aaRS ABD-related"/>
    <property type="match status" value="1"/>
</dbReference>
<dbReference type="Gene3D" id="3.40.50.800">
    <property type="entry name" value="Anticodon-binding domain"/>
    <property type="match status" value="1"/>
</dbReference>
<dbReference type="InterPro" id="IPR014001">
    <property type="entry name" value="Helicase_ATP-bd"/>
</dbReference>
<feature type="domain" description="Helicase C-terminal" evidence="12">
    <location>
        <begin position="961"/>
        <end position="1143"/>
    </location>
</feature>
<comment type="caution">
    <text evidence="13">The sequence shown here is derived from an EMBL/GenBank/DDBJ whole genome shotgun (WGS) entry which is preliminary data.</text>
</comment>
<dbReference type="CDD" id="cd18791">
    <property type="entry name" value="SF2_C_RHA"/>
    <property type="match status" value="1"/>
</dbReference>
<evidence type="ECO:0000259" key="12">
    <source>
        <dbReference type="PROSITE" id="PS51194"/>
    </source>
</evidence>
<dbReference type="SMART" id="SM00487">
    <property type="entry name" value="DEXDc"/>
    <property type="match status" value="1"/>
</dbReference>
<evidence type="ECO:0000256" key="6">
    <source>
        <dbReference type="ARBA" id="ARBA00022840"/>
    </source>
</evidence>
<organism evidence="13 14">
    <name type="scientific">Rotaria sordida</name>
    <dbReference type="NCBI Taxonomy" id="392033"/>
    <lineage>
        <taxon>Eukaryota</taxon>
        <taxon>Metazoa</taxon>
        <taxon>Spiralia</taxon>
        <taxon>Gnathifera</taxon>
        <taxon>Rotifera</taxon>
        <taxon>Eurotatoria</taxon>
        <taxon>Bdelloidea</taxon>
        <taxon>Philodinida</taxon>
        <taxon>Philodinidae</taxon>
        <taxon>Rotaria</taxon>
    </lineage>
</organism>
<keyword evidence="4" id="KW-0378">Hydrolase</keyword>
<keyword evidence="7" id="KW-0508">mRNA splicing</keyword>
<dbReference type="PANTHER" id="PTHR18934:SF91">
    <property type="entry name" value="PRE-MRNA-SPLICING FACTOR ATP-DEPENDENT RNA HELICASE PRP16"/>
    <property type="match status" value="1"/>
</dbReference>
<dbReference type="GO" id="GO:0006397">
    <property type="term" value="P:mRNA processing"/>
    <property type="evidence" value="ECO:0007669"/>
    <property type="project" value="UniProtKB-KW"/>
</dbReference>
<keyword evidence="5" id="KW-0347">Helicase</keyword>
<keyword evidence="3" id="KW-0547">Nucleotide-binding</keyword>
<accession>A0A819Q0Q6</accession>
<sequence length="1466" mass="169596">MWGFMIDIKYKNKYFRDSNEMKINAGDRRNCLSLSRSHSTGLNRSSNKESLSLYQQSCYTVISGPDNSRQIVDCQIIIVNIRQKDYAKKISSHLACHGLSTSVILLRKDYTLIEAIKNAAREQSLYGIIVMPMHEKQRTASFHILYGQTEEHRNLTLEDGYHIILTNFTRYKKCFRNEEINLNDRLNENIPSIDYGQSKENLNNKNSIGFVEPTLSYEDKLPLSILLRLLADGKQLKLEEIDRVLAYLLEKKAKMLTLSSRTLQPLPVQYATTNINHQTEIEITIISNFVDTAIRFIPDVDVEVEFDQSDISYTTIGTTAISSCTFILVTGNVDKIPFAYVWHTPLTGGLHISTPALMLEFILERISNEITHFIWSQPPKQMKKKKECKQLTNLQILTGGSVDYSPDLIRDAFMMLNNENVHIEIERWSEWSQYFYYSLKKKVTILSPVTFLISDDEEDEDHVLSVVYEKEENKQHRNIDTRYRTDNVDQYTTSNIRDGQELPSRIGWDDDSDEQRTQWKHSTLNDSYNRQDHKKHHDTDYNNRKYIDNRLPKRSFRKSKYEDFDQHYRRNWKEEQKHIDGEWYNNEDVFDDKLNPLINIGEERKKKRISAQERPINQDIKKWKKNRMIQSDVVSKLNYGQDFDDDSNSRVHLLLTNVVPPFLDNQLGFIRQFKPVIPVKDSSSYMAVIGRKCCQSVQKYREQKEQRLAQEKFELGGIKLGNILGIKCHDQKNDQSEDIDYKKSQKFAEHMQDKTDTISDFTRKRTIDEQRKFLPIYAIRDNLLKIINENNIIICVGETGSGKTTQMTQYLHESGYTKSGMIGCTQPYCVVAMSVAKRVSEEMQCKLGNEVGYTIRFEDCTSEKTIIKYMTDGILLRETLTNPDLNRYSAVIMDETHECSLNTDILFGLLREVISRRQDLKLIVISTAMDSKRFSDFFGNVPIFIIPGETFPVEVFFSKACIEDYVDAAVKQSIQIHLGADDGDILVFMPGQEDIEVTFCFSERLNDIEGANPLNILPIYSQLPSDLLAKIFQKANDGIRKCVVATNIAETLLTVDGIMYVVDSGYCKLKVYNPRIGMDALQIYPISQANANQRMGRAGRTRPGQCFRLYTEQNFREEMLERNVPEIQRTNLVNVVLLLKSLGIQDLLQFHFMDLPSQNNLMNSMYQLWILGALDNTGSLTQLGRQMVEFPLDPALSKMLITSVGMGCSNEILIIVSMLSVPLIFFRPKGKEQESDAKLDKFQIADSDHLTFLHIYIQWIKSKYSNSWCADHFINAKAMGKVREVRQQLKHIMSSRKLDIKSCTNWDIVRKCICAAYFHQAAQLKSIGEYINLRTTMPCYLHPTSALFRCEFTFDYIVYHELIMTTKEYMQCVTCVDGHWLAEFGPMFFSLKDSLKTRIEHARKETSGKLTMKEEMRLAQEKLNRIQEGTIAADSTSSIRNRIVTPLNRIQTTSTSRRSTSFHSEI</sequence>
<dbReference type="GO" id="GO:0003723">
    <property type="term" value="F:RNA binding"/>
    <property type="evidence" value="ECO:0007669"/>
    <property type="project" value="TreeGrafter"/>
</dbReference>
<dbReference type="InterPro" id="IPR001650">
    <property type="entry name" value="Helicase_C-like"/>
</dbReference>
<evidence type="ECO:0000256" key="7">
    <source>
        <dbReference type="ARBA" id="ARBA00023187"/>
    </source>
</evidence>
<evidence type="ECO:0000256" key="5">
    <source>
        <dbReference type="ARBA" id="ARBA00022806"/>
    </source>
</evidence>
<dbReference type="GO" id="GO:0008380">
    <property type="term" value="P:RNA splicing"/>
    <property type="evidence" value="ECO:0007669"/>
    <property type="project" value="UniProtKB-KW"/>
</dbReference>
<dbReference type="PANTHER" id="PTHR18934">
    <property type="entry name" value="ATP-DEPENDENT RNA HELICASE"/>
    <property type="match status" value="1"/>
</dbReference>
<dbReference type="SMART" id="SM00490">
    <property type="entry name" value="HELICc"/>
    <property type="match status" value="1"/>
</dbReference>
<dbReference type="InterPro" id="IPR036621">
    <property type="entry name" value="Anticodon-bd_dom_sf"/>
</dbReference>
<dbReference type="InterPro" id="IPR011709">
    <property type="entry name" value="DEAD-box_helicase_OB_fold"/>
</dbReference>
<dbReference type="PROSITE" id="PS51194">
    <property type="entry name" value="HELICASE_CTER"/>
    <property type="match status" value="1"/>
</dbReference>
<dbReference type="GO" id="GO:0034458">
    <property type="term" value="F:3'-5' RNA helicase activity"/>
    <property type="evidence" value="ECO:0007669"/>
    <property type="project" value="TreeGrafter"/>
</dbReference>
<dbReference type="InterPro" id="IPR027417">
    <property type="entry name" value="P-loop_NTPase"/>
</dbReference>
<keyword evidence="2" id="KW-0507">mRNA processing</keyword>
<dbReference type="Pfam" id="PF04408">
    <property type="entry name" value="WHD_HA2"/>
    <property type="match status" value="1"/>
</dbReference>
<dbReference type="InterPro" id="IPR007502">
    <property type="entry name" value="Helicase-assoc_dom"/>
</dbReference>
<evidence type="ECO:0000256" key="8">
    <source>
        <dbReference type="ARBA" id="ARBA00038040"/>
    </source>
</evidence>
<feature type="domain" description="Helicase ATP-binding" evidence="11">
    <location>
        <begin position="784"/>
        <end position="947"/>
    </location>
</feature>
<dbReference type="PROSITE" id="PS51192">
    <property type="entry name" value="HELICASE_ATP_BIND_1"/>
    <property type="match status" value="1"/>
</dbReference>
<comment type="similarity">
    <text evidence="8">Belongs to the DEAD box helicase family. DEAH subfamily. PRP16 sub-subfamily.</text>
</comment>
<evidence type="ECO:0000256" key="10">
    <source>
        <dbReference type="SAM" id="MobiDB-lite"/>
    </source>
</evidence>
<evidence type="ECO:0000256" key="2">
    <source>
        <dbReference type="ARBA" id="ARBA00022664"/>
    </source>
</evidence>